<reference evidence="1" key="1">
    <citation type="journal article" date="2013" name="Genome Biol.">
        <title>Reference genomes and transcriptomes of Nicotiana sylvestris and Nicotiana tomentosiformis.</title>
        <authorList>
            <person name="Sierro N."/>
            <person name="Battey J.N."/>
            <person name="Ouadi S."/>
            <person name="Bovet L."/>
            <person name="Goepfert S."/>
            <person name="Bakaher N."/>
            <person name="Peitsch M.C."/>
            <person name="Ivanov N.V."/>
        </authorList>
    </citation>
    <scope>NUCLEOTIDE SEQUENCE [LARGE SCALE GENOMIC DNA]</scope>
</reference>
<evidence type="ECO:0000313" key="1">
    <source>
        <dbReference type="Proteomes" id="UP000189701"/>
    </source>
</evidence>
<dbReference type="RefSeq" id="XP_009763556.1">
    <property type="nucleotide sequence ID" value="XM_009765254.1"/>
</dbReference>
<reference evidence="2" key="2">
    <citation type="submission" date="2025-08" db="UniProtKB">
        <authorList>
            <consortium name="RefSeq"/>
        </authorList>
    </citation>
    <scope>IDENTIFICATION</scope>
    <source>
        <tissue evidence="2">Leaf</tissue>
    </source>
</reference>
<evidence type="ECO:0000313" key="2">
    <source>
        <dbReference type="RefSeq" id="XP_009763556.1"/>
    </source>
</evidence>
<dbReference type="AlphaFoldDB" id="A0A1U7VF74"/>
<keyword evidence="1" id="KW-1185">Reference proteome</keyword>
<dbReference type="Proteomes" id="UP000189701">
    <property type="component" value="Unplaced"/>
</dbReference>
<accession>A0A1U7VF74</accession>
<sequence length="100" mass="11502">MEDREKQWQKREKGVETEPENTLFCFRLQLFFNFRLKIGVPSRLSSLSKFSVVKHFWIVFGKIASGLDGQVESPLSRLSAQWKMLVCSICSVVACLVSMI</sequence>
<proteinExistence type="predicted"/>
<organism evidence="1 2">
    <name type="scientific">Nicotiana sylvestris</name>
    <name type="common">Wood tobacco</name>
    <name type="synonym">South American tobacco</name>
    <dbReference type="NCBI Taxonomy" id="4096"/>
    <lineage>
        <taxon>Eukaryota</taxon>
        <taxon>Viridiplantae</taxon>
        <taxon>Streptophyta</taxon>
        <taxon>Embryophyta</taxon>
        <taxon>Tracheophyta</taxon>
        <taxon>Spermatophyta</taxon>
        <taxon>Magnoliopsida</taxon>
        <taxon>eudicotyledons</taxon>
        <taxon>Gunneridae</taxon>
        <taxon>Pentapetalae</taxon>
        <taxon>asterids</taxon>
        <taxon>lamiids</taxon>
        <taxon>Solanales</taxon>
        <taxon>Solanaceae</taxon>
        <taxon>Nicotianoideae</taxon>
        <taxon>Nicotianeae</taxon>
        <taxon>Nicotiana</taxon>
    </lineage>
</organism>
<protein>
    <submittedName>
        <fullName evidence="2">Uncharacterized protein LOC104215438</fullName>
    </submittedName>
</protein>
<gene>
    <name evidence="2" type="primary">LOC104215438</name>
</gene>
<name>A0A1U7VF74_NICSY</name>